<dbReference type="GO" id="GO:0005886">
    <property type="term" value="C:plasma membrane"/>
    <property type="evidence" value="ECO:0007669"/>
    <property type="project" value="UniProtKB-SubCell"/>
</dbReference>
<evidence type="ECO:0000313" key="10">
    <source>
        <dbReference type="Proteomes" id="UP000247980"/>
    </source>
</evidence>
<reference evidence="9 10" key="1">
    <citation type="submission" date="2018-05" db="EMBL/GenBank/DDBJ databases">
        <title>Genetic diversity of glacier-inhabiting Cryobacterium bacteria in China and description of Cryobacterium mengkeensis sp. nov. and Arthrobacter glacialis sp. nov.</title>
        <authorList>
            <person name="Liu Q."/>
            <person name="Xin Y.-H."/>
        </authorList>
    </citation>
    <scope>NUCLEOTIDE SEQUENCE [LARGE SCALE GENOMIC DNA]</scope>
    <source>
        <strain evidence="9 10">B7</strain>
    </source>
</reference>
<evidence type="ECO:0000256" key="5">
    <source>
        <dbReference type="ARBA" id="ARBA00022989"/>
    </source>
</evidence>
<dbReference type="CDD" id="cd06261">
    <property type="entry name" value="TM_PBP2"/>
    <property type="match status" value="1"/>
</dbReference>
<evidence type="ECO:0000259" key="8">
    <source>
        <dbReference type="PROSITE" id="PS50928"/>
    </source>
</evidence>
<keyword evidence="4 7" id="KW-0812">Transmembrane</keyword>
<evidence type="ECO:0000256" key="7">
    <source>
        <dbReference type="RuleBase" id="RU363032"/>
    </source>
</evidence>
<evidence type="ECO:0000256" key="1">
    <source>
        <dbReference type="ARBA" id="ARBA00004651"/>
    </source>
</evidence>
<feature type="transmembrane region" description="Helical" evidence="7">
    <location>
        <begin position="180"/>
        <end position="198"/>
    </location>
</feature>
<feature type="transmembrane region" description="Helical" evidence="7">
    <location>
        <begin position="89"/>
        <end position="110"/>
    </location>
</feature>
<evidence type="ECO:0000256" key="2">
    <source>
        <dbReference type="ARBA" id="ARBA00022448"/>
    </source>
</evidence>
<name>A0A2V5JEL3_9MICC</name>
<proteinExistence type="inferred from homology"/>
<comment type="subcellular location">
    <subcellularLocation>
        <location evidence="1 7">Cell membrane</location>
        <topology evidence="1 7">Multi-pass membrane protein</topology>
    </subcellularLocation>
</comment>
<feature type="transmembrane region" description="Helical" evidence="7">
    <location>
        <begin position="218"/>
        <end position="238"/>
    </location>
</feature>
<keyword evidence="5 7" id="KW-1133">Transmembrane helix</keyword>
<dbReference type="AlphaFoldDB" id="A0A2V5JEL3"/>
<dbReference type="Proteomes" id="UP000247980">
    <property type="component" value="Unassembled WGS sequence"/>
</dbReference>
<keyword evidence="10" id="KW-1185">Reference proteome</keyword>
<protein>
    <submittedName>
        <fullName evidence="9">ABC transporter permease</fullName>
    </submittedName>
</protein>
<comment type="caution">
    <text evidence="9">The sequence shown here is derived from an EMBL/GenBank/DDBJ whole genome shotgun (WGS) entry which is preliminary data.</text>
</comment>
<dbReference type="InterPro" id="IPR000515">
    <property type="entry name" value="MetI-like"/>
</dbReference>
<evidence type="ECO:0000313" key="9">
    <source>
        <dbReference type="EMBL" id="PYI37847.1"/>
    </source>
</evidence>
<feature type="transmembrane region" description="Helical" evidence="7">
    <location>
        <begin position="278"/>
        <end position="302"/>
    </location>
</feature>
<evidence type="ECO:0000256" key="4">
    <source>
        <dbReference type="ARBA" id="ARBA00022692"/>
    </source>
</evidence>
<dbReference type="GO" id="GO:0055085">
    <property type="term" value="P:transmembrane transport"/>
    <property type="evidence" value="ECO:0007669"/>
    <property type="project" value="InterPro"/>
</dbReference>
<sequence>MALQLSDKSISTKAKLEGWVDRNLKFIFTLPALLLVLALIIYPLIYTIQLALTDASRSTTRAKNFIGLENFVTLLHDTERFWPAVGRTVYFTGAGLIIETVCALGLALLLRKAFRGQGIVRTAILLPLVATPVAVGMMWMLIFQPSIGFANVFIEWFGIPAQGWLSDPGQTLNTLIFIDVWQWTPMMALILLAGLASIPEEPEEAALVDGASWLQRHIYVTIPMLKPAIFAAILLRAIDSLKTFDILYATKGAGGGSNHEAETLNVLAYSYSFDYQDYGIASAVLILFLILICGAVALVTVASKAGAK</sequence>
<evidence type="ECO:0000256" key="6">
    <source>
        <dbReference type="ARBA" id="ARBA00023136"/>
    </source>
</evidence>
<dbReference type="PROSITE" id="PS50928">
    <property type="entry name" value="ABC_TM1"/>
    <property type="match status" value="1"/>
</dbReference>
<accession>A0A2V5JEL3</accession>
<gene>
    <name evidence="9" type="ORF">CVS30_13675</name>
</gene>
<organism evidence="9 10">
    <name type="scientific">Arthrobacter psychrolactophilus</name>
    <dbReference type="NCBI Taxonomy" id="92442"/>
    <lineage>
        <taxon>Bacteria</taxon>
        <taxon>Bacillati</taxon>
        <taxon>Actinomycetota</taxon>
        <taxon>Actinomycetes</taxon>
        <taxon>Micrococcales</taxon>
        <taxon>Micrococcaceae</taxon>
        <taxon>Arthrobacter</taxon>
    </lineage>
</organism>
<dbReference type="Gene3D" id="1.10.3720.10">
    <property type="entry name" value="MetI-like"/>
    <property type="match status" value="1"/>
</dbReference>
<keyword evidence="6 7" id="KW-0472">Membrane</keyword>
<keyword evidence="2 7" id="KW-0813">Transport</keyword>
<evidence type="ECO:0000256" key="3">
    <source>
        <dbReference type="ARBA" id="ARBA00022475"/>
    </source>
</evidence>
<dbReference type="PANTHER" id="PTHR43005:SF2">
    <property type="entry name" value="INTEGRAL MEMBRANE SUGAR TRANSPORT PROTEIN"/>
    <property type="match status" value="1"/>
</dbReference>
<feature type="transmembrane region" description="Helical" evidence="7">
    <location>
        <begin position="26"/>
        <end position="48"/>
    </location>
</feature>
<keyword evidence="3" id="KW-1003">Cell membrane</keyword>
<feature type="transmembrane region" description="Helical" evidence="7">
    <location>
        <begin position="122"/>
        <end position="142"/>
    </location>
</feature>
<dbReference type="PANTHER" id="PTHR43005">
    <property type="entry name" value="BLR7065 PROTEIN"/>
    <property type="match status" value="1"/>
</dbReference>
<dbReference type="EMBL" id="QJVC01000016">
    <property type="protein sequence ID" value="PYI37847.1"/>
    <property type="molecule type" value="Genomic_DNA"/>
</dbReference>
<feature type="domain" description="ABC transmembrane type-1" evidence="8">
    <location>
        <begin position="85"/>
        <end position="297"/>
    </location>
</feature>
<dbReference type="Pfam" id="PF00528">
    <property type="entry name" value="BPD_transp_1"/>
    <property type="match status" value="1"/>
</dbReference>
<dbReference type="SUPFAM" id="SSF160964">
    <property type="entry name" value="MalF N-terminal region-like"/>
    <property type="match status" value="1"/>
</dbReference>
<dbReference type="SUPFAM" id="SSF161098">
    <property type="entry name" value="MetI-like"/>
    <property type="match status" value="1"/>
</dbReference>
<comment type="similarity">
    <text evidence="7">Belongs to the binding-protein-dependent transport system permease family.</text>
</comment>
<dbReference type="OrthoDB" id="34224at2"/>
<dbReference type="InterPro" id="IPR035906">
    <property type="entry name" value="MetI-like_sf"/>
</dbReference>